<dbReference type="UniPathway" id="UPA00299"/>
<comment type="similarity">
    <text evidence="2 9">Belongs to the glycosyltransferase 20 family.</text>
</comment>
<evidence type="ECO:0000256" key="8">
    <source>
        <dbReference type="ARBA" id="ARBA00048039"/>
    </source>
</evidence>
<gene>
    <name evidence="10" type="ORF">SAMN05216189_101148</name>
    <name evidence="11" type="ORF">SAMN06295949_11448</name>
</gene>
<evidence type="ECO:0000256" key="1">
    <source>
        <dbReference type="ARBA" id="ARBA00005199"/>
    </source>
</evidence>
<dbReference type="InterPro" id="IPR012766">
    <property type="entry name" value="Trehalose_OtsA"/>
</dbReference>
<dbReference type="SUPFAM" id="SSF53756">
    <property type="entry name" value="UDP-Glycosyltransferase/glycogen phosphorylase"/>
    <property type="match status" value="1"/>
</dbReference>
<evidence type="ECO:0000313" key="11">
    <source>
        <dbReference type="EMBL" id="SNT11639.1"/>
    </source>
</evidence>
<reference evidence="11 12" key="2">
    <citation type="submission" date="2017-06" db="EMBL/GenBank/DDBJ databases">
        <authorList>
            <person name="Varghese N."/>
            <person name="Submissions S."/>
        </authorList>
    </citation>
    <scope>NUCLEOTIDE SEQUENCE [LARGE SCALE GENOMIC DNA]</scope>
    <source>
        <strain evidence="11 12">RLD-1</strain>
    </source>
</reference>
<evidence type="ECO:0000256" key="3">
    <source>
        <dbReference type="ARBA" id="ARBA00011881"/>
    </source>
</evidence>
<accession>A0A239K1G1</accession>
<dbReference type="NCBIfam" id="TIGR02400">
    <property type="entry name" value="trehalose_OtsA"/>
    <property type="match status" value="1"/>
</dbReference>
<evidence type="ECO:0000256" key="6">
    <source>
        <dbReference type="ARBA" id="ARBA00022676"/>
    </source>
</evidence>
<dbReference type="CDD" id="cd03788">
    <property type="entry name" value="GT20_TPS"/>
    <property type="match status" value="1"/>
</dbReference>
<dbReference type="EMBL" id="FNEC01000011">
    <property type="protein sequence ID" value="SDI99006.1"/>
    <property type="molecule type" value="Genomic_DNA"/>
</dbReference>
<evidence type="ECO:0000313" key="13">
    <source>
        <dbReference type="Proteomes" id="UP000199693"/>
    </source>
</evidence>
<dbReference type="PANTHER" id="PTHR10788">
    <property type="entry name" value="TREHALOSE-6-PHOSPHATE SYNTHASE"/>
    <property type="match status" value="1"/>
</dbReference>
<evidence type="ECO:0000256" key="4">
    <source>
        <dbReference type="ARBA" id="ARBA00012538"/>
    </source>
</evidence>
<evidence type="ECO:0000256" key="9">
    <source>
        <dbReference type="RuleBase" id="RU362045"/>
    </source>
</evidence>
<evidence type="ECO:0000256" key="2">
    <source>
        <dbReference type="ARBA" id="ARBA00008799"/>
    </source>
</evidence>
<evidence type="ECO:0000313" key="10">
    <source>
        <dbReference type="EMBL" id="SDI99006.1"/>
    </source>
</evidence>
<protein>
    <recommendedName>
        <fullName evidence="5 9">Trehalose-6-phosphate synthase</fullName>
        <ecNumber evidence="4 9">2.4.1.15</ecNumber>
    </recommendedName>
    <alternativeName>
        <fullName evidence="9">Osmoregulatory trehalose synthesis protein A</fullName>
    </alternativeName>
    <alternativeName>
        <fullName evidence="9">UDP-glucose-glucosephosphate glucosyltransferase</fullName>
    </alternativeName>
</protein>
<dbReference type="Proteomes" id="UP000199693">
    <property type="component" value="Unassembled WGS sequence"/>
</dbReference>
<dbReference type="EC" id="2.4.1.15" evidence="4 9"/>
<dbReference type="PANTHER" id="PTHR10788:SF106">
    <property type="entry name" value="BCDNA.GH08860"/>
    <property type="match status" value="1"/>
</dbReference>
<comment type="subunit">
    <text evidence="3 9">Homotetramer.</text>
</comment>
<comment type="catalytic activity">
    <reaction evidence="8 9">
        <text>D-glucose 6-phosphate + UDP-alpha-D-glucose = alpha,alpha-trehalose 6-phosphate + UDP + H(+)</text>
        <dbReference type="Rhea" id="RHEA:18889"/>
        <dbReference type="ChEBI" id="CHEBI:15378"/>
        <dbReference type="ChEBI" id="CHEBI:58223"/>
        <dbReference type="ChEBI" id="CHEBI:58429"/>
        <dbReference type="ChEBI" id="CHEBI:58885"/>
        <dbReference type="ChEBI" id="CHEBI:61548"/>
        <dbReference type="EC" id="2.4.1.15"/>
    </reaction>
</comment>
<dbReference type="Proteomes" id="UP000198309">
    <property type="component" value="Unassembled WGS sequence"/>
</dbReference>
<reference evidence="10 13" key="1">
    <citation type="submission" date="2016-10" db="EMBL/GenBank/DDBJ databases">
        <authorList>
            <person name="de Groot N.N."/>
        </authorList>
    </citation>
    <scope>NUCLEOTIDE SEQUENCE [LARGE SCALE GENOMIC DNA]</scope>
    <source>
        <strain evidence="10 13">CCM 7361</strain>
    </source>
</reference>
<dbReference type="RefSeq" id="WP_089392109.1">
    <property type="nucleotide sequence ID" value="NZ_FNEC01000011.1"/>
</dbReference>
<keyword evidence="6 9" id="KW-0328">Glycosyltransferase</keyword>
<comment type="function">
    <text evidence="9">Probably involved in the osmoprotection via the biosynthesis of trehalose. Catalyzes the transfer of glucose from UDP-alpha-D-glucose (UDP-Glc) to D-glucose 6-phosphate (Glc-6-P) to form trehalose-6-phosphate. Acts with retention of the anomeric configuration of the UDP-sugar donor.</text>
</comment>
<evidence type="ECO:0000313" key="12">
    <source>
        <dbReference type="Proteomes" id="UP000198309"/>
    </source>
</evidence>
<organism evidence="10 13">
    <name type="scientific">Pseudomonas delhiensis</name>
    <dbReference type="NCBI Taxonomy" id="366289"/>
    <lineage>
        <taxon>Bacteria</taxon>
        <taxon>Pseudomonadati</taxon>
        <taxon>Pseudomonadota</taxon>
        <taxon>Gammaproteobacteria</taxon>
        <taxon>Pseudomonadales</taxon>
        <taxon>Pseudomonadaceae</taxon>
        <taxon>Pseudomonas</taxon>
    </lineage>
</organism>
<comment type="pathway">
    <text evidence="1 9">Glycan biosynthesis; trehalose biosynthesis.</text>
</comment>
<dbReference type="GO" id="GO:0005992">
    <property type="term" value="P:trehalose biosynthetic process"/>
    <property type="evidence" value="ECO:0007669"/>
    <property type="project" value="UniProtKB-UniRule"/>
</dbReference>
<evidence type="ECO:0000256" key="5">
    <source>
        <dbReference type="ARBA" id="ARBA00018539"/>
    </source>
</evidence>
<name>A0A239K1G1_9PSED</name>
<dbReference type="Gene3D" id="3.40.50.2000">
    <property type="entry name" value="Glycogen Phosphorylase B"/>
    <property type="match status" value="2"/>
</dbReference>
<sequence length="471" mass="52755">MSRLVVISNRVGMPDAEGRPAPGGLAVAVEATLREREGLWFGWSGQVAENPAEPVTLENGNITYMITDLPPQDFQEYYNGFANRVLWPILHYRVDLAEFTEADFGGYLRVNEFFAERLSPLLQPDDVLWVHDYHLIPLAVALRERGHRNRIGFFLHIPMPPPDLLTALPHHEELVRALTEYNLIGFQTENDADNFARYLTRVVGAATPDSRRFSLGHQHFRVGVFPVGVDVEGFRRLAEEAEHGPLAAKLEESLVGRALMVGVDRLDYSKGITNRLDAYERFLEKYPERQGRVTCLQIAPGSRQEIPEYAEIDAAVSARVGHINGRFAAVSWVPLRFVSRNLGREDIALVMRRARIGLVTPLRDGMNLVAKEFVAAQDPADPGVLILSQFAGAAAELGGALIVNPHDRDALADAIERALEMPLEERQARHQEMYSVLEANHIRYWGHGFIEALTRPAVPLNWLSSRGASQR</sequence>
<keyword evidence="12" id="KW-1185">Reference proteome</keyword>
<dbReference type="AlphaFoldDB" id="A0A239K1G1"/>
<dbReference type="EMBL" id="FZPC01000014">
    <property type="protein sequence ID" value="SNT11639.1"/>
    <property type="molecule type" value="Genomic_DNA"/>
</dbReference>
<proteinExistence type="inferred from homology"/>
<evidence type="ECO:0000256" key="7">
    <source>
        <dbReference type="ARBA" id="ARBA00022679"/>
    </source>
</evidence>
<keyword evidence="7 9" id="KW-0808">Transferase</keyword>
<dbReference type="InterPro" id="IPR001830">
    <property type="entry name" value="Glyco_trans_20"/>
</dbReference>
<dbReference type="GO" id="GO:0003825">
    <property type="term" value="F:alpha,alpha-trehalose-phosphate synthase (UDP-forming) activity"/>
    <property type="evidence" value="ECO:0007669"/>
    <property type="project" value="UniProtKB-UniRule"/>
</dbReference>
<dbReference type="Pfam" id="PF00982">
    <property type="entry name" value="Glyco_transf_20"/>
    <property type="match status" value="1"/>
</dbReference>